<dbReference type="EMBL" id="LK028559">
    <property type="protein sequence ID" value="CDR30920.1"/>
    <property type="molecule type" value="Genomic_DNA"/>
</dbReference>
<dbReference type="SUPFAM" id="SSF46689">
    <property type="entry name" value="Homeodomain-like"/>
    <property type="match status" value="1"/>
</dbReference>
<accession>A0A061AAJ1</accession>
<dbReference type="HOGENOM" id="CLU_1988792_0_0_14"/>
<evidence type="ECO:0000313" key="1">
    <source>
        <dbReference type="EMBL" id="CDR30920.1"/>
    </source>
</evidence>
<sequence length="128" mass="14709">MTNKKLFHLYSDDEKFSIVQDHINNRLSIRACATKYKVAVTSIVMWLRSYRLHGKEGLKSQIGRKRGSGKGRPLGTFKPKTTIEELEKENIKLQIEIERLKKGYLVKGVGAKKVFISINNKNFKSLND</sequence>
<dbReference type="Proteomes" id="UP000032434">
    <property type="component" value="Chromosome 1"/>
</dbReference>
<gene>
    <name evidence="1" type="ORF">Aocu_08470</name>
</gene>
<dbReference type="Gene3D" id="1.10.10.10">
    <property type="entry name" value="Winged helix-like DNA-binding domain superfamily/Winged helix DNA-binding domain"/>
    <property type="match status" value="1"/>
</dbReference>
<dbReference type="STRING" id="35623.Aocu_08470"/>
<protein>
    <submittedName>
        <fullName evidence="1">Homeodomain-like protein</fullName>
    </submittedName>
</protein>
<proteinExistence type="predicted"/>
<dbReference type="InterPro" id="IPR009057">
    <property type="entry name" value="Homeodomain-like_sf"/>
</dbReference>
<keyword evidence="1" id="KW-0238">DNA-binding</keyword>
<reference evidence="2" key="1">
    <citation type="submission" date="2014-05" db="EMBL/GenBank/DDBJ databases">
        <authorList>
            <person name="Kube M."/>
        </authorList>
    </citation>
    <scope>NUCLEOTIDE SEQUENCE [LARGE SCALE GENOMIC DNA]</scope>
</reference>
<dbReference type="RefSeq" id="WP_052670038.1">
    <property type="nucleotide sequence ID" value="NZ_FUZK01000001.1"/>
</dbReference>
<dbReference type="GO" id="GO:0003677">
    <property type="term" value="F:DNA binding"/>
    <property type="evidence" value="ECO:0007669"/>
    <property type="project" value="UniProtKB-KW"/>
</dbReference>
<dbReference type="InterPro" id="IPR036388">
    <property type="entry name" value="WH-like_DNA-bd_sf"/>
</dbReference>
<dbReference type="AlphaFoldDB" id="A0A061AAJ1"/>
<keyword evidence="2" id="KW-1185">Reference proteome</keyword>
<dbReference type="PATRIC" id="fig|35623.3.peg.847"/>
<keyword evidence="1" id="KW-0371">Homeobox</keyword>
<name>A0A061AAJ1_9MOLU</name>
<organism evidence="1 2">
    <name type="scientific">Acholeplasma oculi</name>
    <dbReference type="NCBI Taxonomy" id="35623"/>
    <lineage>
        <taxon>Bacteria</taxon>
        <taxon>Bacillati</taxon>
        <taxon>Mycoplasmatota</taxon>
        <taxon>Mollicutes</taxon>
        <taxon>Acholeplasmatales</taxon>
        <taxon>Acholeplasmataceae</taxon>
        <taxon>Acholeplasma</taxon>
    </lineage>
</organism>
<dbReference type="KEGG" id="aoc:Aocu_08470"/>
<dbReference type="InParanoid" id="A0A061AAJ1"/>
<evidence type="ECO:0000313" key="2">
    <source>
        <dbReference type="Proteomes" id="UP000032434"/>
    </source>
</evidence>